<feature type="transmembrane region" description="Helical" evidence="1">
    <location>
        <begin position="32"/>
        <end position="57"/>
    </location>
</feature>
<keyword evidence="1" id="KW-0472">Membrane</keyword>
<dbReference type="Proteomes" id="UP001060325">
    <property type="component" value="Chromosome"/>
</dbReference>
<keyword evidence="1" id="KW-1133">Transmembrane helix</keyword>
<reference evidence="2" key="1">
    <citation type="submission" date="2022-07" db="EMBL/GenBank/DDBJ databases">
        <title>Complete genome of CX2.</title>
        <authorList>
            <person name="Cao G."/>
        </authorList>
    </citation>
    <scope>NUCLEOTIDE SEQUENCE</scope>
    <source>
        <strain evidence="2">CX2</strain>
    </source>
</reference>
<evidence type="ECO:0008006" key="4">
    <source>
        <dbReference type="Google" id="ProtNLM"/>
    </source>
</evidence>
<evidence type="ECO:0000256" key="1">
    <source>
        <dbReference type="SAM" id="Phobius"/>
    </source>
</evidence>
<gene>
    <name evidence="2" type="ORF">NMQ00_13945</name>
</gene>
<evidence type="ECO:0000313" key="2">
    <source>
        <dbReference type="EMBL" id="UTT42612.1"/>
    </source>
</evidence>
<proteinExistence type="predicted"/>
<keyword evidence="1" id="KW-0812">Transmembrane</keyword>
<name>A0ABY5FM14_9BACL</name>
<keyword evidence="3" id="KW-1185">Reference proteome</keyword>
<accession>A0ABY5FM14</accession>
<dbReference type="RefSeq" id="WP_255177170.1">
    <property type="nucleotide sequence ID" value="NZ_CP101462.1"/>
</dbReference>
<organism evidence="2 3">
    <name type="scientific">Exiguobacterium aurantiacum</name>
    <dbReference type="NCBI Taxonomy" id="33987"/>
    <lineage>
        <taxon>Bacteria</taxon>
        <taxon>Bacillati</taxon>
        <taxon>Bacillota</taxon>
        <taxon>Bacilli</taxon>
        <taxon>Bacillales</taxon>
        <taxon>Bacillales Family XII. Incertae Sedis</taxon>
        <taxon>Exiguobacterium</taxon>
    </lineage>
</organism>
<evidence type="ECO:0000313" key="3">
    <source>
        <dbReference type="Proteomes" id="UP001060325"/>
    </source>
</evidence>
<dbReference type="EMBL" id="CP101462">
    <property type="protein sequence ID" value="UTT42612.1"/>
    <property type="molecule type" value="Genomic_DNA"/>
</dbReference>
<sequence length="63" mass="6978">MKKPIIWVIGSSILVFVFMATQLLFPITFQEFIAILIASVVLGIVPGVIASMLHQFITTKTDK</sequence>
<feature type="transmembrane region" description="Helical" evidence="1">
    <location>
        <begin position="6"/>
        <end position="25"/>
    </location>
</feature>
<protein>
    <recommendedName>
        <fullName evidence="4">LapA family protein</fullName>
    </recommendedName>
</protein>